<protein>
    <recommendedName>
        <fullName evidence="4">BZIP domain-containing protein</fullName>
    </recommendedName>
</protein>
<dbReference type="EMBL" id="VYYT01000323">
    <property type="protein sequence ID" value="KAK2743008.1"/>
    <property type="molecule type" value="Genomic_DNA"/>
</dbReference>
<dbReference type="Proteomes" id="UP001281614">
    <property type="component" value="Unassembled WGS sequence"/>
</dbReference>
<dbReference type="PANTHER" id="PTHR39607">
    <property type="entry name" value="XANTHOCILLIN BIOSYNTHESIS CLUSTER TRANSCRIPTION FACTOR XANC-RELATED"/>
    <property type="match status" value="1"/>
</dbReference>
<feature type="region of interest" description="Disordered" evidence="1">
    <location>
        <begin position="54"/>
        <end position="76"/>
    </location>
</feature>
<dbReference type="AlphaFoldDB" id="A0AAD9Y8A6"/>
<dbReference type="InterPro" id="IPR052635">
    <property type="entry name" value="Sec_Metab_Biosynth_Reg"/>
</dbReference>
<keyword evidence="3" id="KW-1185">Reference proteome</keyword>
<evidence type="ECO:0000313" key="3">
    <source>
        <dbReference type="Proteomes" id="UP001281614"/>
    </source>
</evidence>
<reference evidence="2" key="1">
    <citation type="submission" date="2023-02" db="EMBL/GenBank/DDBJ databases">
        <title>Colletotrichum kahawae CIFC_Que2 genome sequencing and assembly.</title>
        <authorList>
            <person name="Baroncelli R."/>
        </authorList>
    </citation>
    <scope>NUCLEOTIDE SEQUENCE</scope>
    <source>
        <strain evidence="2">CIFC_Que2</strain>
    </source>
</reference>
<proteinExistence type="predicted"/>
<organism evidence="2 3">
    <name type="scientific">Colletotrichum kahawae</name>
    <name type="common">Coffee berry disease fungus</name>
    <dbReference type="NCBI Taxonomy" id="34407"/>
    <lineage>
        <taxon>Eukaryota</taxon>
        <taxon>Fungi</taxon>
        <taxon>Dikarya</taxon>
        <taxon>Ascomycota</taxon>
        <taxon>Pezizomycotina</taxon>
        <taxon>Sordariomycetes</taxon>
        <taxon>Hypocreomycetidae</taxon>
        <taxon>Glomerellales</taxon>
        <taxon>Glomerellaceae</taxon>
        <taxon>Colletotrichum</taxon>
        <taxon>Colletotrichum gloeosporioides species complex</taxon>
    </lineage>
</organism>
<sequence>MLNMSGHQHTYPDTAPGSEIRAFQSSTNLDEDWTKISDLAARRRIQNRIAQRKYPSVKKQMQPKRVKRQSQSSFKTQIMPASTETLNRSPSIFSKHADEELHFAQTYHDGCERSNATSRLAYSTYPLAEEMLLALLHITQPCPTTTEIYPTHLTAAVPGHSNDATNDLIKPHSSGDDRCAYGYVSGVDMNTPGSCGLKPCNLSPSHSLSHSKDDYNAGYEYPTTPLPVPGSPSIILW</sequence>
<name>A0AAD9Y8A6_COLKA</name>
<evidence type="ECO:0000256" key="1">
    <source>
        <dbReference type="SAM" id="MobiDB-lite"/>
    </source>
</evidence>
<gene>
    <name evidence="2" type="ORF">CKAH01_18423</name>
</gene>
<accession>A0AAD9Y8A6</accession>
<dbReference type="CDD" id="cd14688">
    <property type="entry name" value="bZIP_YAP"/>
    <property type="match status" value="1"/>
</dbReference>
<evidence type="ECO:0000313" key="2">
    <source>
        <dbReference type="EMBL" id="KAK2743008.1"/>
    </source>
</evidence>
<evidence type="ECO:0008006" key="4">
    <source>
        <dbReference type="Google" id="ProtNLM"/>
    </source>
</evidence>
<comment type="caution">
    <text evidence="2">The sequence shown here is derived from an EMBL/GenBank/DDBJ whole genome shotgun (WGS) entry which is preliminary data.</text>
</comment>
<dbReference type="PANTHER" id="PTHR39607:SF1">
    <property type="entry name" value="B-ZIP TRANSCRIPTION FACTOR (EUROFUNG)"/>
    <property type="match status" value="1"/>
</dbReference>